<keyword evidence="8 9" id="KW-0368">Histidine biosynthesis</keyword>
<evidence type="ECO:0000259" key="11">
    <source>
        <dbReference type="Pfam" id="PF00155"/>
    </source>
</evidence>
<evidence type="ECO:0000256" key="7">
    <source>
        <dbReference type="ARBA" id="ARBA00022898"/>
    </source>
</evidence>
<dbReference type="InterPro" id="IPR004839">
    <property type="entry name" value="Aminotransferase_I/II_large"/>
</dbReference>
<comment type="similarity">
    <text evidence="2 9">Belongs to the class-II pyridoxal-phosphate-dependent aminotransferase family. Histidinol-phosphate aminotransferase subfamily.</text>
</comment>
<feature type="modified residue" description="N6-(pyridoxal phosphate)lysine" evidence="9">
    <location>
        <position position="220"/>
    </location>
</feature>
<proteinExistence type="inferred from homology"/>
<dbReference type="InterPro" id="IPR015424">
    <property type="entry name" value="PyrdxlP-dep_Trfase"/>
</dbReference>
<evidence type="ECO:0000256" key="6">
    <source>
        <dbReference type="ARBA" id="ARBA00022679"/>
    </source>
</evidence>
<comment type="caution">
    <text evidence="12">The sequence shown here is derived from an EMBL/GenBank/DDBJ whole genome shotgun (WGS) entry which is preliminary data.</text>
</comment>
<feature type="region of interest" description="Disordered" evidence="10">
    <location>
        <begin position="1"/>
        <end position="20"/>
    </location>
</feature>
<evidence type="ECO:0000313" key="12">
    <source>
        <dbReference type="EMBL" id="GAA4616963.1"/>
    </source>
</evidence>
<dbReference type="InterPro" id="IPR005861">
    <property type="entry name" value="HisP_aminotrans"/>
</dbReference>
<dbReference type="PANTHER" id="PTHR42885">
    <property type="entry name" value="HISTIDINOL-PHOSPHATE AMINOTRANSFERASE-RELATED"/>
    <property type="match status" value="1"/>
</dbReference>
<gene>
    <name evidence="9" type="primary">hisC</name>
    <name evidence="12" type="ORF">GCM10023195_75550</name>
</gene>
<accession>A0ABP8TUS7</accession>
<comment type="pathway">
    <text evidence="9">Amino-acid biosynthesis; L-histidine biosynthesis; L-histidine from 5-phospho-alpha-D-ribose 1-diphosphate: step 7/9.</text>
</comment>
<comment type="cofactor">
    <cofactor evidence="1 9">
        <name>pyridoxal 5'-phosphate</name>
        <dbReference type="ChEBI" id="CHEBI:597326"/>
    </cofactor>
</comment>
<keyword evidence="5 9" id="KW-0028">Amino-acid biosynthesis</keyword>
<evidence type="ECO:0000256" key="10">
    <source>
        <dbReference type="SAM" id="MobiDB-lite"/>
    </source>
</evidence>
<sequence length="354" mass="38389">MSDLPIRDDLRGREPYGAPQLDVPVRLNTNENPYPPSPRLVEALGRAVAEVAGGLNRYPDRDAVELRKDLADYLGHGVTAQQVWAANGSNEIIQQILQAFGGPGRTALGFEPSYSMHPIITRVSGTEWIDAYRDEDFGLEAERAVAAIEEHRPDIVFLTSPNNPTGTSLPLEAIEAVLAVAPGMVVVDEAYAEFRRQGTPSALSLLPGNPRLIVTRTMSKAFAMAGTRVGYLAADPAVIDALLLVRLPYHLSAVTQTVARTAIAYQGELLGAVETLRAERDALVGWLRGEGFEVADSDANFVLFGRFADRRAVWQGVLDRGVLIREVGPPEWLRVSVGTPEEMAAFRAALKAAL</sequence>
<dbReference type="InterPro" id="IPR015422">
    <property type="entry name" value="PyrdxlP-dep_Trfase_small"/>
</dbReference>
<dbReference type="Gene3D" id="3.90.1150.10">
    <property type="entry name" value="Aspartate Aminotransferase, domain 1"/>
    <property type="match status" value="1"/>
</dbReference>
<dbReference type="PANTHER" id="PTHR42885:SF2">
    <property type="entry name" value="HISTIDINOL-PHOSPHATE AMINOTRANSFERASE"/>
    <property type="match status" value="1"/>
</dbReference>
<organism evidence="12 13">
    <name type="scientific">Actinoallomurus liliacearum</name>
    <dbReference type="NCBI Taxonomy" id="1080073"/>
    <lineage>
        <taxon>Bacteria</taxon>
        <taxon>Bacillati</taxon>
        <taxon>Actinomycetota</taxon>
        <taxon>Actinomycetes</taxon>
        <taxon>Streptosporangiales</taxon>
        <taxon>Thermomonosporaceae</taxon>
        <taxon>Actinoallomurus</taxon>
    </lineage>
</organism>
<comment type="catalytic activity">
    <reaction evidence="9">
        <text>L-histidinol phosphate + 2-oxoglutarate = 3-(imidazol-4-yl)-2-oxopropyl phosphate + L-glutamate</text>
        <dbReference type="Rhea" id="RHEA:23744"/>
        <dbReference type="ChEBI" id="CHEBI:16810"/>
        <dbReference type="ChEBI" id="CHEBI:29985"/>
        <dbReference type="ChEBI" id="CHEBI:57766"/>
        <dbReference type="ChEBI" id="CHEBI:57980"/>
        <dbReference type="EC" id="2.6.1.9"/>
    </reaction>
</comment>
<feature type="compositionally biased region" description="Basic and acidic residues" evidence="10">
    <location>
        <begin position="1"/>
        <end position="14"/>
    </location>
</feature>
<evidence type="ECO:0000256" key="9">
    <source>
        <dbReference type="HAMAP-Rule" id="MF_01023"/>
    </source>
</evidence>
<dbReference type="CDD" id="cd00609">
    <property type="entry name" value="AAT_like"/>
    <property type="match status" value="1"/>
</dbReference>
<dbReference type="Gene3D" id="3.40.640.10">
    <property type="entry name" value="Type I PLP-dependent aspartate aminotransferase-like (Major domain)"/>
    <property type="match status" value="1"/>
</dbReference>
<evidence type="ECO:0000256" key="4">
    <source>
        <dbReference type="ARBA" id="ARBA00022576"/>
    </source>
</evidence>
<dbReference type="NCBIfam" id="TIGR01141">
    <property type="entry name" value="hisC"/>
    <property type="match status" value="1"/>
</dbReference>
<reference evidence="13" key="1">
    <citation type="journal article" date="2019" name="Int. J. Syst. Evol. Microbiol.">
        <title>The Global Catalogue of Microorganisms (GCM) 10K type strain sequencing project: providing services to taxonomists for standard genome sequencing and annotation.</title>
        <authorList>
            <consortium name="The Broad Institute Genomics Platform"/>
            <consortium name="The Broad Institute Genome Sequencing Center for Infectious Disease"/>
            <person name="Wu L."/>
            <person name="Ma J."/>
        </authorList>
    </citation>
    <scope>NUCLEOTIDE SEQUENCE [LARGE SCALE GENOMIC DNA]</scope>
    <source>
        <strain evidence="13">JCM 17938</strain>
    </source>
</reference>
<protein>
    <recommendedName>
        <fullName evidence="9">Histidinol-phosphate aminotransferase</fullName>
        <ecNumber evidence="9">2.6.1.9</ecNumber>
    </recommendedName>
    <alternativeName>
        <fullName evidence="9">Imidazole acetol-phosphate transaminase</fullName>
    </alternativeName>
</protein>
<dbReference type="InterPro" id="IPR001917">
    <property type="entry name" value="Aminotrans_II_pyridoxalP_BS"/>
</dbReference>
<keyword evidence="7 9" id="KW-0663">Pyridoxal phosphate</keyword>
<feature type="domain" description="Aminotransferase class I/classII large" evidence="11">
    <location>
        <begin position="25"/>
        <end position="348"/>
    </location>
</feature>
<dbReference type="Pfam" id="PF00155">
    <property type="entry name" value="Aminotran_1_2"/>
    <property type="match status" value="1"/>
</dbReference>
<comment type="subunit">
    <text evidence="3 9">Homodimer.</text>
</comment>
<evidence type="ECO:0000256" key="5">
    <source>
        <dbReference type="ARBA" id="ARBA00022605"/>
    </source>
</evidence>
<evidence type="ECO:0000256" key="1">
    <source>
        <dbReference type="ARBA" id="ARBA00001933"/>
    </source>
</evidence>
<dbReference type="Proteomes" id="UP001500212">
    <property type="component" value="Unassembled WGS sequence"/>
</dbReference>
<evidence type="ECO:0000256" key="2">
    <source>
        <dbReference type="ARBA" id="ARBA00007970"/>
    </source>
</evidence>
<keyword evidence="13" id="KW-1185">Reference proteome</keyword>
<dbReference type="EC" id="2.6.1.9" evidence="9"/>
<dbReference type="InterPro" id="IPR015421">
    <property type="entry name" value="PyrdxlP-dep_Trfase_major"/>
</dbReference>
<evidence type="ECO:0000256" key="8">
    <source>
        <dbReference type="ARBA" id="ARBA00023102"/>
    </source>
</evidence>
<keyword evidence="4 9" id="KW-0032">Aminotransferase</keyword>
<keyword evidence="6 9" id="KW-0808">Transferase</keyword>
<dbReference type="HAMAP" id="MF_01023">
    <property type="entry name" value="HisC_aminotrans_2"/>
    <property type="match status" value="1"/>
</dbReference>
<dbReference type="EMBL" id="BAABHJ010000038">
    <property type="protein sequence ID" value="GAA4616963.1"/>
    <property type="molecule type" value="Genomic_DNA"/>
</dbReference>
<evidence type="ECO:0000313" key="13">
    <source>
        <dbReference type="Proteomes" id="UP001500212"/>
    </source>
</evidence>
<evidence type="ECO:0000256" key="3">
    <source>
        <dbReference type="ARBA" id="ARBA00011738"/>
    </source>
</evidence>
<dbReference type="NCBIfam" id="NF002877">
    <property type="entry name" value="PRK03317.1"/>
    <property type="match status" value="1"/>
</dbReference>
<dbReference type="PROSITE" id="PS00599">
    <property type="entry name" value="AA_TRANSFER_CLASS_2"/>
    <property type="match status" value="1"/>
</dbReference>
<name>A0ABP8TUS7_9ACTN</name>
<dbReference type="SUPFAM" id="SSF53383">
    <property type="entry name" value="PLP-dependent transferases"/>
    <property type="match status" value="1"/>
</dbReference>